<protein>
    <submittedName>
        <fullName evidence="1">Uncharacterized protein</fullName>
    </submittedName>
</protein>
<dbReference type="OrthoDB" id="3268465at2"/>
<name>A0A3N2BC97_9MICO</name>
<dbReference type="Proteomes" id="UP000280668">
    <property type="component" value="Unassembled WGS sequence"/>
</dbReference>
<accession>A0A3N2BC97</accession>
<gene>
    <name evidence="1" type="ORF">EDD31_1042</name>
</gene>
<evidence type="ECO:0000313" key="2">
    <source>
        <dbReference type="Proteomes" id="UP000280668"/>
    </source>
</evidence>
<evidence type="ECO:0000313" key="1">
    <source>
        <dbReference type="EMBL" id="ROR72684.1"/>
    </source>
</evidence>
<dbReference type="EMBL" id="RKHK01000001">
    <property type="protein sequence ID" value="ROR72684.1"/>
    <property type="molecule type" value="Genomic_DNA"/>
</dbReference>
<organism evidence="1 2">
    <name type="scientific">Bogoriella caseilytica</name>
    <dbReference type="NCBI Taxonomy" id="56055"/>
    <lineage>
        <taxon>Bacteria</taxon>
        <taxon>Bacillati</taxon>
        <taxon>Actinomycetota</taxon>
        <taxon>Actinomycetes</taxon>
        <taxon>Micrococcales</taxon>
        <taxon>Bogoriellaceae</taxon>
        <taxon>Bogoriella</taxon>
    </lineage>
</organism>
<proteinExistence type="predicted"/>
<keyword evidence="2" id="KW-1185">Reference proteome</keyword>
<comment type="caution">
    <text evidence="1">The sequence shown here is derived from an EMBL/GenBank/DDBJ whole genome shotgun (WGS) entry which is preliminary data.</text>
</comment>
<dbReference type="AlphaFoldDB" id="A0A3N2BC97"/>
<reference evidence="1 2" key="1">
    <citation type="submission" date="2018-11" db="EMBL/GenBank/DDBJ databases">
        <title>Sequencing the genomes of 1000 actinobacteria strains.</title>
        <authorList>
            <person name="Klenk H.-P."/>
        </authorList>
    </citation>
    <scope>NUCLEOTIDE SEQUENCE [LARGE SCALE GENOMIC DNA]</scope>
    <source>
        <strain evidence="1 2">DSM 11294</strain>
    </source>
</reference>
<sequence length="299" mass="31312">MTASGPAPAPPLDLAVARSRHLLATGVGVIPEDIEALAISRCDTAAWVGPGTLRLLPGVHLSGPFEVDEQARTEFDLPREAGSAYVLDCPQRRGHPLPAELTGFDPVLDAFASGVLTGVEQEAVDHLRAMARRLGGALRLAGSGAVVEPDPDSATDLTVHSPIWLEPDACLAAIREVAPAARDLMADVPAEAVSEEAMEIYGIGVPSGLDLIEITAAGSDAPPLVLRGADWALRGVISYSIRWRPADPAAMASRVPRNLRRPRAQAIALIEQLASVVYEAAGGAVCDDDGFLVDLADLH</sequence>
<dbReference type="RefSeq" id="WP_123303215.1">
    <property type="nucleotide sequence ID" value="NZ_RKHK01000001.1"/>
</dbReference>